<protein>
    <submittedName>
        <fullName evidence="3">M1 family aminopeptidase</fullName>
    </submittedName>
</protein>
<evidence type="ECO:0000256" key="1">
    <source>
        <dbReference type="SAM" id="Phobius"/>
    </source>
</evidence>
<keyword evidence="1" id="KW-0812">Transmembrane</keyword>
<keyword evidence="3" id="KW-0378">Hydrolase</keyword>
<feature type="transmembrane region" description="Helical" evidence="1">
    <location>
        <begin position="56"/>
        <end position="76"/>
    </location>
</feature>
<sequence length="1054" mass="119311">MNPFFLFEVQRSTRHWYSYATAIILIAAGFFCGNQFNLSVGEGIYLNAPYTTGFMTGMLSLVVIFFAIIYAIQLLFKDRDSLFDMVLFSFPVTERQYLTGRFSAYFLYTFLSFVFLMAGFVPGQNLRSGSEMQDHFNGWHYLYPLLIFGLLNCLLVCSFLFFISFTTGKKLLVVIGGLLLYVLYMVVLVFSNSPFMAGSLPQSADTQYLSAMADPFGLSSYFLQATDLTIQQKNTGIVPFSGILQLNRTLFFFVSVALLLLTGRLFSFSALPGKKLKRSLTTAPADATPSLGDYKTAKLNFGNIPGIAAALSFARIDLIYLFKSITMPAISILLLFFTGMEMYAEIEKGVRLPQKFASSGLMAVTISENFHLLGLLVMTYFINDLYWRSQVSGFALIEKSTYFSRNKLTGHFLSSAVLLFFFTAILVAEGLVFQWLYHYCHIDWYAYWGAVLFNTFPLLLFAALVLLINDNTRNRVLALGISLPAVFLLTGPLAKKLISYPVLRIFSDYTGAYSDFNGYGPYAFFFALRLIGGLAIVFLLWQLNGVIKSKKWHLKGAILVIILLVAGGFSAHYFMKGYMPKNEEAALVNAVDYELKFRQYEHQPQPVITDVKTTIDLYPAAHSYRIRGSYSLANLAGKPIERVLVNFSPDLKIESAVLTTATERKNIDSDVTEIILGKPLVPGETARLDFELSYRWYAVNGHQSFNAIIENGSFMRISRYYPSIGYAQDREIADAHTREKYQLGKPRALKQPEVPAVSRNDFINLDMTVSTDKKQTAVGTGDLTAHWTKDNRQYFRYEAMAIPFRFGVASATYARKDIRYKDIHVSVLYLEKHGENVDHLVNNIKLTLDYCTRNFGAYPFKSISFVEISSFTRGFAATAYPSAIFMPENMVFHANIHADQQQDVINELAGHELSHLWWGNSQINPDDREGAVMLTETLAMYTQMMLYKKMHGAAKMKERLKMHQQIYDNEKGLSENQPLYKVRAENAHISYSKGAVAMVTLSELIGEDRVNIALKSFLENNRYPKKPGSPDLLNEFYKVAPGKRMEIDRLFKEI</sequence>
<name>A0ABT4UES5_9BACT</name>
<feature type="transmembrane region" description="Helical" evidence="1">
    <location>
        <begin position="250"/>
        <end position="271"/>
    </location>
</feature>
<feature type="transmembrane region" description="Helical" evidence="1">
    <location>
        <begin position="320"/>
        <end position="340"/>
    </location>
</feature>
<dbReference type="InterPro" id="IPR025699">
    <property type="entry name" value="ABC2_memb-like"/>
</dbReference>
<feature type="domain" description="Peptidase M1 membrane alanine aminopeptidase" evidence="2">
    <location>
        <begin position="846"/>
        <end position="1038"/>
    </location>
</feature>
<accession>A0ABT4UES5</accession>
<dbReference type="SUPFAM" id="SSF55486">
    <property type="entry name" value="Metalloproteases ('zincins'), catalytic domain"/>
    <property type="match status" value="1"/>
</dbReference>
<keyword evidence="1" id="KW-0472">Membrane</keyword>
<dbReference type="EMBL" id="JAQGEF010000001">
    <property type="protein sequence ID" value="MDA3613331.1"/>
    <property type="molecule type" value="Genomic_DNA"/>
</dbReference>
<proteinExistence type="predicted"/>
<reference evidence="3 4" key="1">
    <citation type="submission" date="2022-12" db="EMBL/GenBank/DDBJ databases">
        <title>Chitinophagaceae gen. sp. nov., a new member of the family Chitinophagaceae, isolated from soil in a chemical factory.</title>
        <authorList>
            <person name="Ke Z."/>
        </authorList>
    </citation>
    <scope>NUCLEOTIDE SEQUENCE [LARGE SCALE GENOMIC DNA]</scope>
    <source>
        <strain evidence="3 4">LY-5</strain>
    </source>
</reference>
<evidence type="ECO:0000259" key="2">
    <source>
        <dbReference type="Pfam" id="PF01433"/>
    </source>
</evidence>
<dbReference type="InterPro" id="IPR014782">
    <property type="entry name" value="Peptidase_M1_dom"/>
</dbReference>
<dbReference type="Pfam" id="PF13346">
    <property type="entry name" value="ABC2_membrane_5"/>
    <property type="match status" value="1"/>
</dbReference>
<keyword evidence="4" id="KW-1185">Reference proteome</keyword>
<evidence type="ECO:0000313" key="4">
    <source>
        <dbReference type="Proteomes" id="UP001210231"/>
    </source>
</evidence>
<feature type="transmembrane region" description="Helical" evidence="1">
    <location>
        <begin position="412"/>
        <end position="433"/>
    </location>
</feature>
<dbReference type="GO" id="GO:0004177">
    <property type="term" value="F:aminopeptidase activity"/>
    <property type="evidence" value="ECO:0007669"/>
    <property type="project" value="UniProtKB-KW"/>
</dbReference>
<feature type="transmembrane region" description="Helical" evidence="1">
    <location>
        <begin position="522"/>
        <end position="541"/>
    </location>
</feature>
<dbReference type="InterPro" id="IPR027268">
    <property type="entry name" value="Peptidase_M4/M1_CTD_sf"/>
</dbReference>
<keyword evidence="3" id="KW-0645">Protease</keyword>
<feature type="transmembrane region" description="Helical" evidence="1">
    <location>
        <begin position="476"/>
        <end position="494"/>
    </location>
</feature>
<keyword evidence="3" id="KW-0031">Aminopeptidase</keyword>
<feature type="transmembrane region" description="Helical" evidence="1">
    <location>
        <begin position="171"/>
        <end position="191"/>
    </location>
</feature>
<evidence type="ECO:0000313" key="3">
    <source>
        <dbReference type="EMBL" id="MDA3613331.1"/>
    </source>
</evidence>
<feature type="transmembrane region" description="Helical" evidence="1">
    <location>
        <begin position="360"/>
        <end position="382"/>
    </location>
</feature>
<dbReference type="Gene3D" id="1.10.390.10">
    <property type="entry name" value="Neutral Protease Domain 2"/>
    <property type="match status" value="1"/>
</dbReference>
<organism evidence="3 4">
    <name type="scientific">Polluticaenibacter yanchengensis</name>
    <dbReference type="NCBI Taxonomy" id="3014562"/>
    <lineage>
        <taxon>Bacteria</taxon>
        <taxon>Pseudomonadati</taxon>
        <taxon>Bacteroidota</taxon>
        <taxon>Chitinophagia</taxon>
        <taxon>Chitinophagales</taxon>
        <taxon>Chitinophagaceae</taxon>
        <taxon>Polluticaenibacter</taxon>
    </lineage>
</organism>
<dbReference type="Pfam" id="PF01433">
    <property type="entry name" value="Peptidase_M1"/>
    <property type="match status" value="1"/>
</dbReference>
<comment type="caution">
    <text evidence="3">The sequence shown here is derived from an EMBL/GenBank/DDBJ whole genome shotgun (WGS) entry which is preliminary data.</text>
</comment>
<feature type="transmembrane region" description="Helical" evidence="1">
    <location>
        <begin position="553"/>
        <end position="575"/>
    </location>
</feature>
<keyword evidence="1" id="KW-1133">Transmembrane helix</keyword>
<feature type="transmembrane region" description="Helical" evidence="1">
    <location>
        <begin position="445"/>
        <end position="469"/>
    </location>
</feature>
<dbReference type="RefSeq" id="WP_407029663.1">
    <property type="nucleotide sequence ID" value="NZ_JAQGEF010000001.1"/>
</dbReference>
<feature type="transmembrane region" description="Helical" evidence="1">
    <location>
        <begin position="141"/>
        <end position="164"/>
    </location>
</feature>
<gene>
    <name evidence="3" type="ORF">O3P16_00815</name>
</gene>
<feature type="transmembrane region" description="Helical" evidence="1">
    <location>
        <begin position="16"/>
        <end position="36"/>
    </location>
</feature>
<feature type="transmembrane region" description="Helical" evidence="1">
    <location>
        <begin position="102"/>
        <end position="121"/>
    </location>
</feature>
<dbReference type="Proteomes" id="UP001210231">
    <property type="component" value="Unassembled WGS sequence"/>
</dbReference>